<evidence type="ECO:0000313" key="2">
    <source>
        <dbReference type="Proteomes" id="UP001261624"/>
    </source>
</evidence>
<sequence length="152" mass="17207">MKKLIFCIGVLFILSGCNENCDDTACFTPPPPFNFEFIDADTGENLFTSGTLEEDDISVTNQADNSERFISEDDYNVLNIGDIGWETESVNYLIEVGERISFSLLVDAERRNEDCCSFTRINSTEIQDSEFEHAENSDLIRILVEVPNEELL</sequence>
<gene>
    <name evidence="1" type="ORF">RM549_05310</name>
</gene>
<dbReference type="Proteomes" id="UP001261624">
    <property type="component" value="Unassembled WGS sequence"/>
</dbReference>
<keyword evidence="2" id="KW-1185">Reference proteome</keyword>
<dbReference type="RefSeq" id="WP_311682544.1">
    <property type="nucleotide sequence ID" value="NZ_JAVRHM010000004.1"/>
</dbReference>
<accession>A0ABU3DZR3</accession>
<organism evidence="1 2">
    <name type="scientific">Autumnicola patrickiae</name>
    <dbReference type="NCBI Taxonomy" id="3075591"/>
    <lineage>
        <taxon>Bacteria</taxon>
        <taxon>Pseudomonadati</taxon>
        <taxon>Bacteroidota</taxon>
        <taxon>Flavobacteriia</taxon>
        <taxon>Flavobacteriales</taxon>
        <taxon>Flavobacteriaceae</taxon>
        <taxon>Autumnicola</taxon>
    </lineage>
</organism>
<keyword evidence="1" id="KW-0449">Lipoprotein</keyword>
<name>A0ABU3DZR3_9FLAO</name>
<comment type="caution">
    <text evidence="1">The sequence shown here is derived from an EMBL/GenBank/DDBJ whole genome shotgun (WGS) entry which is preliminary data.</text>
</comment>
<proteinExistence type="predicted"/>
<protein>
    <submittedName>
        <fullName evidence="1">Membrane lipoprotein lipid attachment site-containing protein</fullName>
    </submittedName>
</protein>
<reference evidence="1 2" key="1">
    <citation type="submission" date="2023-09" db="EMBL/GenBank/DDBJ databases">
        <authorList>
            <person name="Rey-Velasco X."/>
        </authorList>
    </citation>
    <scope>NUCLEOTIDE SEQUENCE [LARGE SCALE GENOMIC DNA]</scope>
    <source>
        <strain evidence="1 2">F188</strain>
    </source>
</reference>
<dbReference type="EMBL" id="JAVRHM010000004">
    <property type="protein sequence ID" value="MDT0689192.1"/>
    <property type="molecule type" value="Genomic_DNA"/>
</dbReference>
<evidence type="ECO:0000313" key="1">
    <source>
        <dbReference type="EMBL" id="MDT0689192.1"/>
    </source>
</evidence>
<dbReference type="PROSITE" id="PS51257">
    <property type="entry name" value="PROKAR_LIPOPROTEIN"/>
    <property type="match status" value="1"/>
</dbReference>